<dbReference type="RefSeq" id="WP_014797955.1">
    <property type="nucleotide sequence ID" value="NC_018018.1"/>
</dbReference>
<feature type="signal peptide" evidence="1">
    <location>
        <begin position="1"/>
        <end position="19"/>
    </location>
</feature>
<name>I4AKM3_BERLS</name>
<evidence type="ECO:0000313" key="2">
    <source>
        <dbReference type="EMBL" id="AFM04508.1"/>
    </source>
</evidence>
<keyword evidence="1" id="KW-0732">Signal</keyword>
<dbReference type="EMBL" id="CP003345">
    <property type="protein sequence ID" value="AFM04508.1"/>
    <property type="molecule type" value="Genomic_DNA"/>
</dbReference>
<keyword evidence="3" id="KW-1185">Reference proteome</keyword>
<dbReference type="Proteomes" id="UP000006054">
    <property type="component" value="Chromosome"/>
</dbReference>
<evidence type="ECO:0000313" key="3">
    <source>
        <dbReference type="Proteomes" id="UP000006054"/>
    </source>
</evidence>
<proteinExistence type="predicted"/>
<protein>
    <recommendedName>
        <fullName evidence="4">Outer membrane protein</fullName>
    </recommendedName>
</protein>
<evidence type="ECO:0008006" key="4">
    <source>
        <dbReference type="Google" id="ProtNLM"/>
    </source>
</evidence>
<reference evidence="3" key="1">
    <citation type="submission" date="2012-06" db="EMBL/GenBank/DDBJ databases">
        <title>The complete genome of Flexibacter litoralis DSM 6794.</title>
        <authorList>
            <person name="Lucas S."/>
            <person name="Copeland A."/>
            <person name="Lapidus A."/>
            <person name="Glavina del Rio T."/>
            <person name="Dalin E."/>
            <person name="Tice H."/>
            <person name="Bruce D."/>
            <person name="Goodwin L."/>
            <person name="Pitluck S."/>
            <person name="Peters L."/>
            <person name="Ovchinnikova G."/>
            <person name="Lu M."/>
            <person name="Kyrpides N."/>
            <person name="Mavromatis K."/>
            <person name="Ivanova N."/>
            <person name="Brettin T."/>
            <person name="Detter J.C."/>
            <person name="Han C."/>
            <person name="Larimer F."/>
            <person name="Land M."/>
            <person name="Hauser L."/>
            <person name="Markowitz V."/>
            <person name="Cheng J.-F."/>
            <person name="Hugenholtz P."/>
            <person name="Woyke T."/>
            <person name="Wu D."/>
            <person name="Spring S."/>
            <person name="Lang E."/>
            <person name="Kopitz M."/>
            <person name="Brambilla E."/>
            <person name="Klenk H.-P."/>
            <person name="Eisen J.A."/>
        </authorList>
    </citation>
    <scope>NUCLEOTIDE SEQUENCE [LARGE SCALE GENOMIC DNA]</scope>
    <source>
        <strain evidence="3">ATCC 23117 / DSM 6794 / NBRC 15988 / NCIMB 1366 / Sio-4</strain>
    </source>
</reference>
<dbReference type="AlphaFoldDB" id="I4AKM3"/>
<organism evidence="2 3">
    <name type="scientific">Bernardetia litoralis (strain ATCC 23117 / DSM 6794 / NBRC 15988 / NCIMB 1366 / Fx l1 / Sio-4)</name>
    <name type="common">Flexibacter litoralis</name>
    <dbReference type="NCBI Taxonomy" id="880071"/>
    <lineage>
        <taxon>Bacteria</taxon>
        <taxon>Pseudomonadati</taxon>
        <taxon>Bacteroidota</taxon>
        <taxon>Cytophagia</taxon>
        <taxon>Cytophagales</taxon>
        <taxon>Bernardetiaceae</taxon>
        <taxon>Bernardetia</taxon>
    </lineage>
</organism>
<sequence precursor="true">MKQFLLSCAFFFLATWAFAQTPEEKSTFLTNQMTPLLSLSTTQVEQVTSINVRRFKFESNAKTRLAANQRYANAKADNFQSPVGQAILTEVNTRLETAEGRYDSLLRKVLDDSQYALYLQSKESLLIAVVNEFGE</sequence>
<dbReference type="KEGG" id="fli:Fleli_2126"/>
<dbReference type="HOGENOM" id="CLU_1882705_0_0_10"/>
<feature type="chain" id="PRO_5003685998" description="Outer membrane protein" evidence="1">
    <location>
        <begin position="20"/>
        <end position="135"/>
    </location>
</feature>
<gene>
    <name evidence="2" type="ordered locus">Fleli_2126</name>
</gene>
<accession>I4AKM3</accession>
<evidence type="ECO:0000256" key="1">
    <source>
        <dbReference type="SAM" id="SignalP"/>
    </source>
</evidence>
<dbReference type="STRING" id="880071.Fleli_2126"/>